<dbReference type="InterPro" id="IPR036597">
    <property type="entry name" value="Fido-like_dom_sf"/>
</dbReference>
<keyword evidence="2" id="KW-0067">ATP-binding</keyword>
<protein>
    <submittedName>
        <fullName evidence="4">Fic/DOC family protein</fullName>
    </submittedName>
</protein>
<proteinExistence type="predicted"/>
<keyword evidence="2" id="KW-0547">Nucleotide-binding</keyword>
<dbReference type="SUPFAM" id="SSF140931">
    <property type="entry name" value="Fic-like"/>
    <property type="match status" value="1"/>
</dbReference>
<dbReference type="EMBL" id="CACRTR010000004">
    <property type="protein sequence ID" value="VYT93916.1"/>
    <property type="molecule type" value="Genomic_DNA"/>
</dbReference>
<dbReference type="Pfam" id="PF02661">
    <property type="entry name" value="Fic"/>
    <property type="match status" value="1"/>
</dbReference>
<sequence length="260" mass="30846">MLDKYEEIVQAWKDNPIISIVELNQKLDNFRILFAYNSGKIENSEVSYHDTYEIFKNGKVINYTGDTRAIFEQQNQKLCYEFLAPKIVEQDKIDLDLIKEVHFLLTQGTFDTHRYLDNDERPGQFKKHDYVVGMNEVGAEPEEVPELLTELIEEIYEVGGNFDVLKAAAYFHAKFEYLHPFSDGNGRVGRTLLNYYLLTNDYPPLIVYEEDKIDYYNALQQYDELEELDDLYQFLRFETVKTWPKKQKKERPKKINDFLN</sequence>
<feature type="binding site" evidence="2">
    <location>
        <begin position="183"/>
        <end position="190"/>
    </location>
    <ligand>
        <name>ATP</name>
        <dbReference type="ChEBI" id="CHEBI:30616"/>
    </ligand>
</feature>
<evidence type="ECO:0000259" key="3">
    <source>
        <dbReference type="PROSITE" id="PS51459"/>
    </source>
</evidence>
<dbReference type="PANTHER" id="PTHR13504:SF38">
    <property type="entry name" value="FIDO DOMAIN-CONTAINING PROTEIN"/>
    <property type="match status" value="1"/>
</dbReference>
<organism evidence="4">
    <name type="scientific">Eubacterium limosum</name>
    <dbReference type="NCBI Taxonomy" id="1736"/>
    <lineage>
        <taxon>Bacteria</taxon>
        <taxon>Bacillati</taxon>
        <taxon>Bacillota</taxon>
        <taxon>Clostridia</taxon>
        <taxon>Eubacteriales</taxon>
        <taxon>Eubacteriaceae</taxon>
        <taxon>Eubacterium</taxon>
    </lineage>
</organism>
<gene>
    <name evidence="4" type="ORF">ELLFYP34_02288</name>
</gene>
<dbReference type="GO" id="GO:0005524">
    <property type="term" value="F:ATP binding"/>
    <property type="evidence" value="ECO:0007669"/>
    <property type="project" value="UniProtKB-KW"/>
</dbReference>
<dbReference type="PANTHER" id="PTHR13504">
    <property type="entry name" value="FIDO DOMAIN-CONTAINING PROTEIN DDB_G0283145"/>
    <property type="match status" value="1"/>
</dbReference>
<feature type="domain" description="Fido" evidence="3">
    <location>
        <begin position="93"/>
        <end position="237"/>
    </location>
</feature>
<feature type="active site" evidence="1">
    <location>
        <position position="179"/>
    </location>
</feature>
<dbReference type="InterPro" id="IPR040198">
    <property type="entry name" value="Fido_containing"/>
</dbReference>
<feature type="binding site" evidence="2">
    <location>
        <begin position="215"/>
        <end position="216"/>
    </location>
    <ligand>
        <name>ATP</name>
        <dbReference type="ChEBI" id="CHEBI:30616"/>
    </ligand>
</feature>
<evidence type="ECO:0000313" key="4">
    <source>
        <dbReference type="EMBL" id="VYT93916.1"/>
    </source>
</evidence>
<name>A0A6N3AW65_EUBLI</name>
<evidence type="ECO:0000256" key="2">
    <source>
        <dbReference type="PIRSR" id="PIRSR640198-2"/>
    </source>
</evidence>
<accession>A0A6N3AW65</accession>
<dbReference type="PROSITE" id="PS51459">
    <property type="entry name" value="FIDO"/>
    <property type="match status" value="1"/>
</dbReference>
<dbReference type="AlphaFoldDB" id="A0A6N3AW65"/>
<dbReference type="InterPro" id="IPR003812">
    <property type="entry name" value="Fido"/>
</dbReference>
<dbReference type="Gene3D" id="1.10.3290.10">
    <property type="entry name" value="Fido-like domain"/>
    <property type="match status" value="1"/>
</dbReference>
<evidence type="ECO:0000256" key="1">
    <source>
        <dbReference type="PIRSR" id="PIRSR640198-1"/>
    </source>
</evidence>
<reference evidence="4" key="1">
    <citation type="submission" date="2019-11" db="EMBL/GenBank/DDBJ databases">
        <authorList>
            <person name="Feng L."/>
        </authorList>
    </citation>
    <scope>NUCLEOTIDE SEQUENCE</scope>
    <source>
        <strain evidence="4">ElimosumLFYP34</strain>
    </source>
</reference>